<evidence type="ECO:0000256" key="1">
    <source>
        <dbReference type="SAM" id="Phobius"/>
    </source>
</evidence>
<dbReference type="GO" id="GO:0010468">
    <property type="term" value="P:regulation of gene expression"/>
    <property type="evidence" value="ECO:0007669"/>
    <property type="project" value="InterPro"/>
</dbReference>
<dbReference type="PANTHER" id="PTHR38457:SF1">
    <property type="entry name" value="REGULATOR ABRB-RELATED"/>
    <property type="match status" value="1"/>
</dbReference>
<keyword evidence="1" id="KW-0472">Membrane</keyword>
<evidence type="ECO:0000313" key="2">
    <source>
        <dbReference type="EMBL" id="MDF0603085.1"/>
    </source>
</evidence>
<evidence type="ECO:0000313" key="3">
    <source>
        <dbReference type="Proteomes" id="UP001220964"/>
    </source>
</evidence>
<keyword evidence="3" id="KW-1185">Reference proteome</keyword>
<dbReference type="RefSeq" id="WP_275569207.1">
    <property type="nucleotide sequence ID" value="NZ_JARGYC010000074.1"/>
</dbReference>
<feature type="transmembrane region" description="Helical" evidence="1">
    <location>
        <begin position="7"/>
        <end position="26"/>
    </location>
</feature>
<feature type="transmembrane region" description="Helical" evidence="1">
    <location>
        <begin position="87"/>
        <end position="109"/>
    </location>
</feature>
<dbReference type="InterPro" id="IPR017516">
    <property type="entry name" value="AbrB_dup"/>
</dbReference>
<comment type="caution">
    <text evidence="2">The sequence shown here is derived from an EMBL/GenBank/DDBJ whole genome shotgun (WGS) entry which is preliminary data.</text>
</comment>
<dbReference type="Proteomes" id="UP001220964">
    <property type="component" value="Unassembled WGS sequence"/>
</dbReference>
<dbReference type="PANTHER" id="PTHR38457">
    <property type="entry name" value="REGULATOR ABRB-RELATED"/>
    <property type="match status" value="1"/>
</dbReference>
<protein>
    <submittedName>
        <fullName evidence="2">AbrB family transcriptional regulator</fullName>
    </submittedName>
</protein>
<feature type="transmembrane region" description="Helical" evidence="1">
    <location>
        <begin position="188"/>
        <end position="205"/>
    </location>
</feature>
<keyword evidence="1" id="KW-0812">Transmembrane</keyword>
<feature type="transmembrane region" description="Helical" evidence="1">
    <location>
        <begin position="238"/>
        <end position="257"/>
    </location>
</feature>
<name>A0AAE3TBY3_9RHOB</name>
<dbReference type="AlphaFoldDB" id="A0AAE3TBY3"/>
<feature type="transmembrane region" description="Helical" evidence="1">
    <location>
        <begin position="311"/>
        <end position="343"/>
    </location>
</feature>
<dbReference type="InterPro" id="IPR007820">
    <property type="entry name" value="AbrB_fam"/>
</dbReference>
<sequence>MTRTDWIDTGVLLLLGAAGGTLAAWIGVPMPYMIGSLTFSAAYTIAWGQLGREVAFPRPLRFFFVGVIGVMIGSRFTPDLLPLFPVLWPSFLAVTGFVVVSHAYGYFVLRGLGRYDRTTATYGAMPGGLIEAITMGEKAGADVKVLTVQHFARIILVVVTVPMLFLWLGGEAVGSSAGQALDNGPSAWTDLVLIAVLAPAGLWVGRRLHLPAGQLMGPLVVCGGLQLAGAVALHPPPWLLWTAQLVVGAGLGAQFAGASGRVLGKAFGLGLVSVAGMLVIGAGVAAGLTRATPEGFEPLFVSFAPGGMTEMALIALSLDASPVIVTAHHLARIMFAVVMVGWVSRRIRRTS</sequence>
<dbReference type="Pfam" id="PF05145">
    <property type="entry name" value="AbrB"/>
    <property type="match status" value="1"/>
</dbReference>
<dbReference type="PIRSF" id="PIRSF038991">
    <property type="entry name" value="Protein_AbrB"/>
    <property type="match status" value="1"/>
</dbReference>
<dbReference type="EMBL" id="JARGYC010000074">
    <property type="protein sequence ID" value="MDF0603085.1"/>
    <property type="molecule type" value="Genomic_DNA"/>
</dbReference>
<feature type="transmembrane region" description="Helical" evidence="1">
    <location>
        <begin position="212"/>
        <end position="232"/>
    </location>
</feature>
<dbReference type="NCBIfam" id="TIGR03082">
    <property type="entry name" value="Gneg_AbrB_dup"/>
    <property type="match status" value="2"/>
</dbReference>
<accession>A0AAE3TBY3</accession>
<keyword evidence="1" id="KW-1133">Transmembrane helix</keyword>
<dbReference type="GO" id="GO:0016020">
    <property type="term" value="C:membrane"/>
    <property type="evidence" value="ECO:0007669"/>
    <property type="project" value="InterPro"/>
</dbReference>
<proteinExistence type="predicted"/>
<feature type="transmembrane region" description="Helical" evidence="1">
    <location>
        <begin position="269"/>
        <end position="291"/>
    </location>
</feature>
<reference evidence="2" key="1">
    <citation type="submission" date="2023-03" db="EMBL/GenBank/DDBJ databases">
        <title>Multiphase analysis and comparison of six strains from genera Psychromarinibacter, Lutimaribacter, and Maritimibacter, including a novel species: Psychromarinibacter sediminicola sp. nov.</title>
        <authorList>
            <person name="Wang Y.-H."/>
            <person name="Ye M.-Q."/>
            <person name="Du Z.-J."/>
        </authorList>
    </citation>
    <scope>NUCLEOTIDE SEQUENCE</scope>
    <source>
        <strain evidence="2">C21-152</strain>
    </source>
</reference>
<organism evidence="2 3">
    <name type="scientific">Psychromarinibacter sediminicola</name>
    <dbReference type="NCBI Taxonomy" id="3033385"/>
    <lineage>
        <taxon>Bacteria</taxon>
        <taxon>Pseudomonadati</taxon>
        <taxon>Pseudomonadota</taxon>
        <taxon>Alphaproteobacteria</taxon>
        <taxon>Rhodobacterales</taxon>
        <taxon>Paracoccaceae</taxon>
        <taxon>Psychromarinibacter</taxon>
    </lineage>
</organism>
<gene>
    <name evidence="2" type="ORF">P1J78_20255</name>
</gene>
<feature type="transmembrane region" description="Helical" evidence="1">
    <location>
        <begin position="151"/>
        <end position="168"/>
    </location>
</feature>